<proteinExistence type="predicted"/>
<dbReference type="InterPro" id="IPR036388">
    <property type="entry name" value="WH-like_DNA-bd_sf"/>
</dbReference>
<protein>
    <submittedName>
        <fullName evidence="3">LuxR C-terminal-related transcriptional regulator</fullName>
    </submittedName>
</protein>
<feature type="domain" description="HTH luxR-type" evidence="2">
    <location>
        <begin position="754"/>
        <end position="819"/>
    </location>
</feature>
<feature type="region of interest" description="Disordered" evidence="1">
    <location>
        <begin position="169"/>
        <end position="191"/>
    </location>
</feature>
<accession>A0ABZ3CC38</accession>
<dbReference type="Gene3D" id="1.10.10.10">
    <property type="entry name" value="Winged helix-like DNA-binding domain superfamily/Winged helix DNA-binding domain"/>
    <property type="match status" value="1"/>
</dbReference>
<dbReference type="Proteomes" id="UP001434337">
    <property type="component" value="Chromosome"/>
</dbReference>
<keyword evidence="4" id="KW-1185">Reference proteome</keyword>
<evidence type="ECO:0000313" key="4">
    <source>
        <dbReference type="Proteomes" id="UP001434337"/>
    </source>
</evidence>
<name>A0ABZ3CC38_9ACTN</name>
<dbReference type="SUPFAM" id="SSF46894">
    <property type="entry name" value="C-terminal effector domain of the bipartite response regulators"/>
    <property type="match status" value="1"/>
</dbReference>
<organism evidence="3 4">
    <name type="scientific">Propioniciclava soli</name>
    <dbReference type="NCBI Taxonomy" id="2775081"/>
    <lineage>
        <taxon>Bacteria</taxon>
        <taxon>Bacillati</taxon>
        <taxon>Actinomycetota</taxon>
        <taxon>Actinomycetes</taxon>
        <taxon>Propionibacteriales</taxon>
        <taxon>Propionibacteriaceae</taxon>
        <taxon>Propioniciclava</taxon>
    </lineage>
</organism>
<dbReference type="RefSeq" id="WP_342373277.1">
    <property type="nucleotide sequence ID" value="NZ_CP115965.1"/>
</dbReference>
<evidence type="ECO:0000259" key="2">
    <source>
        <dbReference type="PROSITE" id="PS50043"/>
    </source>
</evidence>
<dbReference type="SMART" id="SM00421">
    <property type="entry name" value="HTH_LUXR"/>
    <property type="match status" value="1"/>
</dbReference>
<evidence type="ECO:0000256" key="1">
    <source>
        <dbReference type="SAM" id="MobiDB-lite"/>
    </source>
</evidence>
<evidence type="ECO:0000313" key="3">
    <source>
        <dbReference type="EMBL" id="WZW99734.1"/>
    </source>
</evidence>
<dbReference type="PROSITE" id="PS50043">
    <property type="entry name" value="HTH_LUXR_2"/>
    <property type="match status" value="1"/>
</dbReference>
<dbReference type="InterPro" id="IPR000792">
    <property type="entry name" value="Tscrpt_reg_LuxR_C"/>
</dbReference>
<sequence length="821" mass="86027">MTLDPSPLPRAAAPRLAPRFHHATATAVHAPAEYWPAALTAAALAHATGRPPVRLHLPGDAAHLPGALAGASPVLVLVDDPAAAPVAAEEVRRVATSDPPASVWAVVCAGDATPTEAQLAAFDLVLDHRDLTLTTAEVLSALPCTPTTDEAHALLAATGGVPALVGPWTRAGPKPTDPEPRDATLSHTAPQDPAFRDRATATMTRLARAWADRSAAAVAADPLLGLHVWCGRLHEESVALLASRLAAAPVPLAAVRRTRSCSLVTRVDGHDPALPGALAAALQAGPRRAAPGRKAVVAAALAAPVPALEAVRLFTRLGAWAALDHVLGTAAHLLVHLTPAQRRRCASAWPSPVPERLTHLAAGRRFVDPQEPRPSAPGVLNGWLDLGRLHLAEAPQRGGPSQAVREQITRVIAPGRPWTQAEASADLATVHTFLTDLCHQVESAGVRARADEAASLISLSLAASEAAVRIGDLQVALSLVRLATRLMHALGTRAAWFPLLRPSVLAHAAFTSAVVGSPAVATVRLESYAHHTHADPPDETTAELADLAARLVALDRGSIPADAPLEFVDTERDFAPEDALARARGVLLRHGPAAAAEWLHAMLGRAAWTESPAWAWWGLRAALVLLHARAGQPGRAQQVLERAPLPPALGMAVRAHLALAGGHPAAAEKMAHEVLALADLAPHWRLLALGARLEALLADGRRAESEVALAAEPWDEQVGTVALFPDRVRALVTARLASPAVRALPGLAADAAPPVLPDVKLTRRQLDVLRALATDATMAQVAQELFLGTETVRSTAKELYRRLGVHDRHSAVEVGRALGLL</sequence>
<gene>
    <name evidence="3" type="ORF">PCC79_05935</name>
</gene>
<dbReference type="Pfam" id="PF00196">
    <property type="entry name" value="GerE"/>
    <property type="match status" value="1"/>
</dbReference>
<dbReference type="InterPro" id="IPR016032">
    <property type="entry name" value="Sig_transdc_resp-reg_C-effctor"/>
</dbReference>
<reference evidence="3 4" key="1">
    <citation type="journal article" date="2023" name="Environ Microbiome">
        <title>A coral-associated actinobacterium mitigates coral bleaching under heat stress.</title>
        <authorList>
            <person name="Li J."/>
            <person name="Zou Y."/>
            <person name="Li Q."/>
            <person name="Zhang J."/>
            <person name="Bourne D.G."/>
            <person name="Lyu Y."/>
            <person name="Liu C."/>
            <person name="Zhang S."/>
        </authorList>
    </citation>
    <scope>NUCLEOTIDE SEQUENCE [LARGE SCALE GENOMIC DNA]</scope>
    <source>
        <strain evidence="3 4">SCSIO 13291</strain>
    </source>
</reference>
<dbReference type="EMBL" id="CP115965">
    <property type="protein sequence ID" value="WZW99734.1"/>
    <property type="molecule type" value="Genomic_DNA"/>
</dbReference>